<comment type="caution">
    <text evidence="4">The sequence shown here is derived from an EMBL/GenBank/DDBJ whole genome shotgun (WGS) entry which is preliminary data.</text>
</comment>
<feature type="compositionally biased region" description="Basic and acidic residues" evidence="2">
    <location>
        <begin position="543"/>
        <end position="552"/>
    </location>
</feature>
<keyword evidence="5" id="KW-1185">Reference proteome</keyword>
<dbReference type="RefSeq" id="XP_066637913.1">
    <property type="nucleotide sequence ID" value="XM_066772634.1"/>
</dbReference>
<dbReference type="EMBL" id="JAJVCZ030000001">
    <property type="protein sequence ID" value="KAL0265173.1"/>
    <property type="molecule type" value="Genomic_DNA"/>
</dbReference>
<dbReference type="InterPro" id="IPR008942">
    <property type="entry name" value="ENTH_VHS"/>
</dbReference>
<organism evidence="4 5">
    <name type="scientific">Diplodia seriata</name>
    <dbReference type="NCBI Taxonomy" id="420778"/>
    <lineage>
        <taxon>Eukaryota</taxon>
        <taxon>Fungi</taxon>
        <taxon>Dikarya</taxon>
        <taxon>Ascomycota</taxon>
        <taxon>Pezizomycotina</taxon>
        <taxon>Dothideomycetes</taxon>
        <taxon>Dothideomycetes incertae sedis</taxon>
        <taxon>Botryosphaeriales</taxon>
        <taxon>Botryosphaeriaceae</taxon>
        <taxon>Diplodia</taxon>
    </lineage>
</organism>
<name>A0ABR3CW89_9PEZI</name>
<reference evidence="4 5" key="1">
    <citation type="submission" date="2024-02" db="EMBL/GenBank/DDBJ databases">
        <title>De novo assembly and annotation of 12 fungi associated with fruit tree decline syndrome in Ontario, Canada.</title>
        <authorList>
            <person name="Sulman M."/>
            <person name="Ellouze W."/>
            <person name="Ilyukhin E."/>
        </authorList>
    </citation>
    <scope>NUCLEOTIDE SEQUENCE [LARGE SCALE GENOMIC DNA]</scope>
    <source>
        <strain evidence="4 5">FDS-637</strain>
    </source>
</reference>
<dbReference type="Gene3D" id="1.25.40.90">
    <property type="match status" value="1"/>
</dbReference>
<evidence type="ECO:0000256" key="1">
    <source>
        <dbReference type="ARBA" id="ARBA00022884"/>
    </source>
</evidence>
<dbReference type="PANTHER" id="PTHR23140:SF0">
    <property type="entry name" value="U2 SNRNP-ASSOCIATED SURP MOTIF-CONTAINING PROTEIN"/>
    <property type="match status" value="1"/>
</dbReference>
<dbReference type="InterPro" id="IPR000061">
    <property type="entry name" value="Surp"/>
</dbReference>
<feature type="compositionally biased region" description="Basic and acidic residues" evidence="2">
    <location>
        <begin position="24"/>
        <end position="52"/>
    </location>
</feature>
<evidence type="ECO:0000313" key="5">
    <source>
        <dbReference type="Proteomes" id="UP001430584"/>
    </source>
</evidence>
<feature type="region of interest" description="Disordered" evidence="2">
    <location>
        <begin position="267"/>
        <end position="290"/>
    </location>
</feature>
<feature type="compositionally biased region" description="Basic and acidic residues" evidence="2">
    <location>
        <begin position="1"/>
        <end position="15"/>
    </location>
</feature>
<dbReference type="Pfam" id="PF01805">
    <property type="entry name" value="Surp"/>
    <property type="match status" value="1"/>
</dbReference>
<sequence length="810" mass="89302">MDKSSGAKDFFDISDKLSAPAKKSLRERQKEEAEAKRKREEEEAKIALKDFQKSLGVDEDDDEDGRPTDSGPMRIGSGRHFTPRGPRGNSGPGSLGPPPSLSRKRALDGSHKDRDHGLFAYSNSGPLDAATAFRDSDDEDDRPASSKTAEKAVPKPTMRLSSLPPSITTAEIKAMIPSTLTVEAVNISKHLDSRSSDRKSTTAIVTLAQNTPAKDIDSVVNTLEKRYLGFGFNLSISRHLSSVSLDAPAPGLANVVPSSLPFGAKSIPGAPGQSMSRAPPPPSLRSSQQFYPPYGPAQSHFGRASLPTQITVKPPSDIKQLKLINKTIESLLNNGPEFEALLMSRPEVQKDQKWEWLWNARSQPGVWYRWKLWQIITGAESTSNARSRFKALEQRIFYDSAAWITPEQPLPFEFTTKFEEFVSDPEYDSSDEEASDDEGPRRQQHVSGGPPEAGIDTDDALKSYLNPLKKSKLTHLLARLPATTARLRRGDVARVSSFAISHADKGADEIVNMLVANIQKPFLLTSANPDRQKQEDEAEQEENGEKKAEREDPSSAKLIGLFIISDIFASCGTSGVRQAWRYREWFEAAFKKRKLFEHLGRLEKDLQWGRLRAEKWKRSINNILSMWDGGNVFSPAAQAHFVEVFNNPPMTKAEIQAAEMAEREATKVATKSKWKTVEVQAEIRQEEHNDSPAPARVESKQDDVDGEPMADEVDGEPMSNGDVDGEPMDEDVDGEPMEGITGDKVDDDVDGEPMKEETETPAGTSGQAPVGEAIVTYDGAADDTAGETEAAKARRRRPKAEDMFADSEDE</sequence>
<evidence type="ECO:0000313" key="4">
    <source>
        <dbReference type="EMBL" id="KAL0265173.1"/>
    </source>
</evidence>
<feature type="region of interest" description="Disordered" evidence="2">
    <location>
        <begin position="1"/>
        <end position="164"/>
    </location>
</feature>
<dbReference type="PANTHER" id="PTHR23140">
    <property type="entry name" value="RNA PROCESSING PROTEIN LD23810P"/>
    <property type="match status" value="1"/>
</dbReference>
<feature type="compositionally biased region" description="Basic and acidic residues" evidence="2">
    <location>
        <begin position="105"/>
        <end position="117"/>
    </location>
</feature>
<evidence type="ECO:0000259" key="3">
    <source>
        <dbReference type="PROSITE" id="PS51391"/>
    </source>
</evidence>
<dbReference type="GeneID" id="92005221"/>
<feature type="region of interest" description="Disordered" evidence="2">
    <location>
        <begin position="525"/>
        <end position="552"/>
    </location>
</feature>
<dbReference type="PROSITE" id="PS51391">
    <property type="entry name" value="CID"/>
    <property type="match status" value="1"/>
</dbReference>
<proteinExistence type="predicted"/>
<protein>
    <recommendedName>
        <fullName evidence="3">CID domain-containing protein</fullName>
    </recommendedName>
</protein>
<keyword evidence="1" id="KW-0694">RNA-binding</keyword>
<dbReference type="Gene3D" id="1.10.10.790">
    <property type="entry name" value="Surp module"/>
    <property type="match status" value="1"/>
</dbReference>
<feature type="domain" description="CID" evidence="3">
    <location>
        <begin position="465"/>
        <end position="649"/>
    </location>
</feature>
<feature type="compositionally biased region" description="Acidic residues" evidence="2">
    <location>
        <begin position="723"/>
        <end position="736"/>
    </location>
</feature>
<feature type="region of interest" description="Disordered" evidence="2">
    <location>
        <begin position="683"/>
        <end position="810"/>
    </location>
</feature>
<dbReference type="SUPFAM" id="SSF109905">
    <property type="entry name" value="Surp module (SWAP domain)"/>
    <property type="match status" value="1"/>
</dbReference>
<feature type="region of interest" description="Disordered" evidence="2">
    <location>
        <begin position="425"/>
        <end position="458"/>
    </location>
</feature>
<dbReference type="InterPro" id="IPR006569">
    <property type="entry name" value="CID_dom"/>
</dbReference>
<dbReference type="InterPro" id="IPR051485">
    <property type="entry name" value="SR-CTD_assoc_factor"/>
</dbReference>
<dbReference type="InterPro" id="IPR035967">
    <property type="entry name" value="SWAP/Surp_sf"/>
</dbReference>
<dbReference type="Proteomes" id="UP001430584">
    <property type="component" value="Unassembled WGS sequence"/>
</dbReference>
<feature type="compositionally biased region" description="Basic and acidic residues" evidence="2">
    <location>
        <begin position="142"/>
        <end position="153"/>
    </location>
</feature>
<gene>
    <name evidence="4" type="ORF">SLS55_001136</name>
</gene>
<feature type="compositionally biased region" description="Acidic residues" evidence="2">
    <location>
        <begin position="425"/>
        <end position="437"/>
    </location>
</feature>
<evidence type="ECO:0000256" key="2">
    <source>
        <dbReference type="SAM" id="MobiDB-lite"/>
    </source>
</evidence>
<accession>A0ABR3CW89</accession>
<feature type="compositionally biased region" description="Acidic residues" evidence="2">
    <location>
        <begin position="704"/>
        <end position="715"/>
    </location>
</feature>